<reference evidence="3 4" key="1">
    <citation type="submission" date="2018-03" db="EMBL/GenBank/DDBJ databases">
        <title>Genomic Encyclopedia of Archaeal and Bacterial Type Strains, Phase II (KMG-II): from individual species to whole genera.</title>
        <authorList>
            <person name="Goeker M."/>
        </authorList>
    </citation>
    <scope>NUCLEOTIDE SEQUENCE [LARGE SCALE GENOMIC DNA]</scope>
    <source>
        <strain evidence="3 4">DSM 44946</strain>
    </source>
</reference>
<dbReference type="Proteomes" id="UP000237797">
    <property type="component" value="Unassembled WGS sequence"/>
</dbReference>
<gene>
    <name evidence="3" type="ORF">CLV97_1337</name>
</gene>
<feature type="compositionally biased region" description="Basic and acidic residues" evidence="1">
    <location>
        <begin position="46"/>
        <end position="60"/>
    </location>
</feature>
<name>A0A2T0LAL6_9BACL</name>
<feature type="region of interest" description="Disordered" evidence="1">
    <location>
        <begin position="41"/>
        <end position="66"/>
    </location>
</feature>
<comment type="caution">
    <text evidence="3">The sequence shown here is derived from an EMBL/GenBank/DDBJ whole genome shotgun (WGS) entry which is preliminary data.</text>
</comment>
<sequence>MRVTLWFETEKRFNVDPYDPHGSDRDCSDFKTQEEAQEFYEAAGGPEKDPHRLDPDKDNVACESLP</sequence>
<keyword evidence="4" id="KW-1185">Reference proteome</keyword>
<protein>
    <submittedName>
        <fullName evidence="3">Excalibur calcium-binding domain-containing protein</fullName>
    </submittedName>
</protein>
<evidence type="ECO:0000256" key="1">
    <source>
        <dbReference type="SAM" id="MobiDB-lite"/>
    </source>
</evidence>
<dbReference type="SMART" id="SM00894">
    <property type="entry name" value="Excalibur"/>
    <property type="match status" value="1"/>
</dbReference>
<dbReference type="EMBL" id="PVNE01000033">
    <property type="protein sequence ID" value="PRX38906.1"/>
    <property type="molecule type" value="Genomic_DNA"/>
</dbReference>
<organism evidence="3 4">
    <name type="scientific">Planifilum fimeticola</name>
    <dbReference type="NCBI Taxonomy" id="201975"/>
    <lineage>
        <taxon>Bacteria</taxon>
        <taxon>Bacillati</taxon>
        <taxon>Bacillota</taxon>
        <taxon>Bacilli</taxon>
        <taxon>Bacillales</taxon>
        <taxon>Thermoactinomycetaceae</taxon>
        <taxon>Planifilum</taxon>
    </lineage>
</organism>
<dbReference type="InterPro" id="IPR008613">
    <property type="entry name" value="Excalibur_Ca-bd_domain"/>
</dbReference>
<evidence type="ECO:0000259" key="2">
    <source>
        <dbReference type="SMART" id="SM00894"/>
    </source>
</evidence>
<feature type="domain" description="Excalibur calcium-binding" evidence="2">
    <location>
        <begin position="23"/>
        <end position="63"/>
    </location>
</feature>
<dbReference type="AlphaFoldDB" id="A0A2T0LAL6"/>
<accession>A0A2T0LAL6</accession>
<evidence type="ECO:0000313" key="3">
    <source>
        <dbReference type="EMBL" id="PRX38906.1"/>
    </source>
</evidence>
<dbReference type="Pfam" id="PF05901">
    <property type="entry name" value="Excalibur"/>
    <property type="match status" value="1"/>
</dbReference>
<evidence type="ECO:0000313" key="4">
    <source>
        <dbReference type="Proteomes" id="UP000237797"/>
    </source>
</evidence>
<proteinExistence type="predicted"/>